<reference evidence="2" key="1">
    <citation type="submission" date="2021-01" db="UniProtKB">
        <authorList>
            <consortium name="EnsemblMetazoa"/>
        </authorList>
    </citation>
    <scope>IDENTIFICATION</scope>
</reference>
<dbReference type="PANTHER" id="PTHR36535">
    <property type="entry name" value="YALI0E30327P"/>
    <property type="match status" value="1"/>
</dbReference>
<protein>
    <submittedName>
        <fullName evidence="2">Uncharacterized protein</fullName>
    </submittedName>
</protein>
<feature type="transmembrane region" description="Helical" evidence="1">
    <location>
        <begin position="61"/>
        <end position="79"/>
    </location>
</feature>
<dbReference type="Pfam" id="PF08592">
    <property type="entry name" value="Anthrone_oxy"/>
    <property type="match status" value="1"/>
</dbReference>
<evidence type="ECO:0000313" key="2">
    <source>
        <dbReference type="EnsemblMetazoa" id="CLYHEMP024054.1"/>
    </source>
</evidence>
<accession>A0A7M5XJH9</accession>
<evidence type="ECO:0000313" key="3">
    <source>
        <dbReference type="Proteomes" id="UP000594262"/>
    </source>
</evidence>
<sequence>MAFVQRDSLLLALKAGCTAGVGLVAGSALYINVVEVPCALDYDAEHALQCWNSNFKRGKKFGPLTYSAAFLMAIGHYALTKGTEKADKKLLVALLLGELVFPYTLLFVQPTNNLLLDVEECKKQGSDYIVSNYHKWNKLHAVRSLICCSTFGYALYHLAAN</sequence>
<name>A0A7M5XJH9_9CNID</name>
<feature type="transmembrane region" description="Helical" evidence="1">
    <location>
        <begin position="141"/>
        <end position="159"/>
    </location>
</feature>
<dbReference type="Proteomes" id="UP000594262">
    <property type="component" value="Unplaced"/>
</dbReference>
<proteinExistence type="predicted"/>
<keyword evidence="1" id="KW-0812">Transmembrane</keyword>
<organism evidence="2 3">
    <name type="scientific">Clytia hemisphaerica</name>
    <dbReference type="NCBI Taxonomy" id="252671"/>
    <lineage>
        <taxon>Eukaryota</taxon>
        <taxon>Metazoa</taxon>
        <taxon>Cnidaria</taxon>
        <taxon>Hydrozoa</taxon>
        <taxon>Hydroidolina</taxon>
        <taxon>Leptothecata</taxon>
        <taxon>Obeliida</taxon>
        <taxon>Clytiidae</taxon>
        <taxon>Clytia</taxon>
    </lineage>
</organism>
<dbReference type="EnsemblMetazoa" id="CLYHEMT024054.1">
    <property type="protein sequence ID" value="CLYHEMP024054.1"/>
    <property type="gene ID" value="CLYHEMG024054"/>
</dbReference>
<dbReference type="InterPro" id="IPR013901">
    <property type="entry name" value="Anthrone_oxy"/>
</dbReference>
<keyword evidence="1" id="KW-0472">Membrane</keyword>
<dbReference type="GeneID" id="136802460"/>
<keyword evidence="1" id="KW-1133">Transmembrane helix</keyword>
<dbReference type="AlphaFoldDB" id="A0A7M5XJH9"/>
<dbReference type="OrthoDB" id="5954308at2759"/>
<dbReference type="PANTHER" id="PTHR36535:SF1">
    <property type="entry name" value="DUF1772 DOMAIN-CONTAINING PROTEIN"/>
    <property type="match status" value="1"/>
</dbReference>
<feature type="transmembrane region" description="Helical" evidence="1">
    <location>
        <begin position="12"/>
        <end position="31"/>
    </location>
</feature>
<dbReference type="RefSeq" id="XP_066915292.1">
    <property type="nucleotide sequence ID" value="XM_067059191.1"/>
</dbReference>
<feature type="transmembrane region" description="Helical" evidence="1">
    <location>
        <begin position="91"/>
        <end position="108"/>
    </location>
</feature>
<evidence type="ECO:0000256" key="1">
    <source>
        <dbReference type="SAM" id="Phobius"/>
    </source>
</evidence>
<keyword evidence="3" id="KW-1185">Reference proteome</keyword>